<dbReference type="CDD" id="cd02440">
    <property type="entry name" value="AdoMet_MTases"/>
    <property type="match status" value="1"/>
</dbReference>
<proteinExistence type="predicted"/>
<dbReference type="AlphaFoldDB" id="Q47QH3"/>
<name>Q47QH3_THEFY</name>
<dbReference type="Pfam" id="PF13649">
    <property type="entry name" value="Methyltransf_25"/>
    <property type="match status" value="1"/>
</dbReference>
<dbReference type="STRING" id="269800.Tfu_1258"/>
<dbReference type="EMBL" id="CP000088">
    <property type="protein sequence ID" value="AAZ55296.1"/>
    <property type="molecule type" value="Genomic_DNA"/>
</dbReference>
<sequence>MPRVRTVKEDHRAGVWCARGMTGLLRRLHAVLDEFNAAYPWDHNAYYHRWILRQLPPRFGRALDAGSGSGDLARLLAGRADRVCGIDIDPVITARARELTDPAAPVVFTVGDVLTDTPAGPYDVVTCVAAVHHMPLAEALTCFRDLLAPGGTLVVVGLYRAHDPIDVLLDGVSVVLNPLIGWVRHRGRRAPRPVSMTAVTTPATMTFAEIVAEARRVLPRARLRRRLLWRYTLVWRKP</sequence>
<dbReference type="GO" id="GO:0008168">
    <property type="term" value="F:methyltransferase activity"/>
    <property type="evidence" value="ECO:0007669"/>
    <property type="project" value="UniProtKB-KW"/>
</dbReference>
<keyword evidence="1" id="KW-0489">Methyltransferase</keyword>
<dbReference type="Gene3D" id="3.40.50.150">
    <property type="entry name" value="Vaccinia Virus protein VP39"/>
    <property type="match status" value="1"/>
</dbReference>
<dbReference type="eggNOG" id="COG2264">
    <property type="taxonomic scope" value="Bacteria"/>
</dbReference>
<dbReference type="PANTHER" id="PTHR43464:SF19">
    <property type="entry name" value="UBIQUINONE BIOSYNTHESIS O-METHYLTRANSFERASE, MITOCHONDRIAL"/>
    <property type="match status" value="1"/>
</dbReference>
<gene>
    <name evidence="5" type="ordered locus">Tfu_1258</name>
</gene>
<dbReference type="InterPro" id="IPR041698">
    <property type="entry name" value="Methyltransf_25"/>
</dbReference>
<evidence type="ECO:0000256" key="2">
    <source>
        <dbReference type="ARBA" id="ARBA00022679"/>
    </source>
</evidence>
<dbReference type="PANTHER" id="PTHR43464">
    <property type="entry name" value="METHYLTRANSFERASE"/>
    <property type="match status" value="1"/>
</dbReference>
<evidence type="ECO:0000256" key="3">
    <source>
        <dbReference type="ARBA" id="ARBA00022691"/>
    </source>
</evidence>
<dbReference type="InterPro" id="IPR029063">
    <property type="entry name" value="SAM-dependent_MTases_sf"/>
</dbReference>
<keyword evidence="2" id="KW-0808">Transferase</keyword>
<organism evidence="5">
    <name type="scientific">Thermobifida fusca (strain YX)</name>
    <dbReference type="NCBI Taxonomy" id="269800"/>
    <lineage>
        <taxon>Bacteria</taxon>
        <taxon>Bacillati</taxon>
        <taxon>Actinomycetota</taxon>
        <taxon>Actinomycetes</taxon>
        <taxon>Streptosporangiales</taxon>
        <taxon>Nocardiopsidaceae</taxon>
        <taxon>Thermobifida</taxon>
    </lineage>
</organism>
<evidence type="ECO:0000259" key="4">
    <source>
        <dbReference type="Pfam" id="PF13649"/>
    </source>
</evidence>
<accession>Q47QH3</accession>
<evidence type="ECO:0000313" key="5">
    <source>
        <dbReference type="EMBL" id="AAZ55296.1"/>
    </source>
</evidence>
<dbReference type="SUPFAM" id="SSF53335">
    <property type="entry name" value="S-adenosyl-L-methionine-dependent methyltransferases"/>
    <property type="match status" value="1"/>
</dbReference>
<dbReference type="HOGENOM" id="CLU_090578_0_0_11"/>
<keyword evidence="3" id="KW-0949">S-adenosyl-L-methionine</keyword>
<evidence type="ECO:0000256" key="1">
    <source>
        <dbReference type="ARBA" id="ARBA00022603"/>
    </source>
</evidence>
<dbReference type="GO" id="GO:0032259">
    <property type="term" value="P:methylation"/>
    <property type="evidence" value="ECO:0007669"/>
    <property type="project" value="UniProtKB-KW"/>
</dbReference>
<feature type="domain" description="Methyltransferase" evidence="4">
    <location>
        <begin position="63"/>
        <end position="151"/>
    </location>
</feature>
<reference evidence="5" key="1">
    <citation type="submission" date="2005-07" db="EMBL/GenBank/DDBJ databases">
        <title>Complete sequence of Thermobifida fusca YX.</title>
        <authorList>
            <consortium name="US DOE Joint Genome Institute"/>
            <person name="Copeland A."/>
            <person name="Lucas S."/>
            <person name="Lapidus A."/>
            <person name="Barry K."/>
            <person name="Detter J.C."/>
            <person name="Glavina T."/>
            <person name="Hammon N."/>
            <person name="Israni S."/>
            <person name="Pitluck S."/>
            <person name="Di Bartolo G."/>
            <person name="Chain P."/>
            <person name="Schmutz J."/>
            <person name="Larimer F."/>
            <person name="Land M."/>
            <person name="Lykidis A."/>
            <person name="Richardson P."/>
        </authorList>
    </citation>
    <scope>NUCLEOTIDE SEQUENCE</scope>
    <source>
        <strain evidence="5">YX</strain>
    </source>
</reference>
<dbReference type="KEGG" id="tfu:Tfu_1258"/>
<protein>
    <recommendedName>
        <fullName evidence="4">Methyltransferase domain-containing protein</fullName>
    </recommendedName>
</protein>